<dbReference type="SUPFAM" id="SSF52335">
    <property type="entry name" value="Methylglyoxal synthase-like"/>
    <property type="match status" value="1"/>
</dbReference>
<evidence type="ECO:0000259" key="4">
    <source>
        <dbReference type="PROSITE" id="PS51855"/>
    </source>
</evidence>
<evidence type="ECO:0000313" key="5">
    <source>
        <dbReference type="EMBL" id="TBW72734.1"/>
    </source>
</evidence>
<organism evidence="5 6">
    <name type="scientific">Staphylococcus capitis</name>
    <dbReference type="NCBI Taxonomy" id="29388"/>
    <lineage>
        <taxon>Bacteria</taxon>
        <taxon>Bacillati</taxon>
        <taxon>Bacillota</taxon>
        <taxon>Bacilli</taxon>
        <taxon>Bacillales</taxon>
        <taxon>Staphylococcaceae</taxon>
        <taxon>Staphylococcus</taxon>
    </lineage>
</organism>
<keyword evidence="2" id="KW-0547">Nucleotide-binding</keyword>
<dbReference type="EMBL" id="SCHC01000332">
    <property type="protein sequence ID" value="TBW72734.1"/>
    <property type="molecule type" value="Genomic_DNA"/>
</dbReference>
<protein>
    <submittedName>
        <fullName evidence="5">Carbamoyl-phosphate synthase large subunit</fullName>
    </submittedName>
</protein>
<dbReference type="InterPro" id="IPR036914">
    <property type="entry name" value="MGS-like_dom_sf"/>
</dbReference>
<comment type="caution">
    <text evidence="5">The sequence shown here is derived from an EMBL/GenBank/DDBJ whole genome shotgun (WGS) entry which is preliminary data.</text>
</comment>
<reference evidence="5 6" key="1">
    <citation type="journal article" date="2019" name="Sci. Transl. Med.">
        <title>Quorum sensing between bacterial species on the skin protects against epidermal injury in atopic dermatitis.</title>
        <authorList>
            <person name="Williams M.R."/>
        </authorList>
    </citation>
    <scope>NUCLEOTIDE SEQUENCE [LARGE SCALE GENOMIC DNA]</scope>
    <source>
        <strain evidence="5 6">H8</strain>
    </source>
</reference>
<dbReference type="Gene3D" id="3.40.50.1380">
    <property type="entry name" value="Methylglyoxal synthase-like domain"/>
    <property type="match status" value="1"/>
</dbReference>
<dbReference type="SUPFAM" id="SSF56059">
    <property type="entry name" value="Glutathione synthetase ATP-binding domain-like"/>
    <property type="match status" value="1"/>
</dbReference>
<gene>
    <name evidence="5" type="ORF">EQ811_14270</name>
</gene>
<feature type="non-terminal residue" evidence="5">
    <location>
        <position position="1"/>
    </location>
</feature>
<dbReference type="Gene3D" id="3.30.470.20">
    <property type="entry name" value="ATP-grasp fold, B domain"/>
    <property type="match status" value="1"/>
</dbReference>
<dbReference type="GO" id="GO:0005524">
    <property type="term" value="F:ATP binding"/>
    <property type="evidence" value="ECO:0007669"/>
    <property type="project" value="UniProtKB-KW"/>
</dbReference>
<feature type="non-terminal residue" evidence="5">
    <location>
        <position position="162"/>
    </location>
</feature>
<evidence type="ECO:0000256" key="1">
    <source>
        <dbReference type="ARBA" id="ARBA00022598"/>
    </source>
</evidence>
<evidence type="ECO:0000256" key="2">
    <source>
        <dbReference type="ARBA" id="ARBA00022741"/>
    </source>
</evidence>
<evidence type="ECO:0000313" key="6">
    <source>
        <dbReference type="Proteomes" id="UP000291949"/>
    </source>
</evidence>
<dbReference type="Pfam" id="PF02142">
    <property type="entry name" value="MGS"/>
    <property type="match status" value="1"/>
</dbReference>
<dbReference type="GO" id="GO:0005737">
    <property type="term" value="C:cytoplasm"/>
    <property type="evidence" value="ECO:0007669"/>
    <property type="project" value="TreeGrafter"/>
</dbReference>
<dbReference type="InterPro" id="IPR011607">
    <property type="entry name" value="MGS-like_dom"/>
</dbReference>
<sequence length="162" mass="17614">QLAMRAIMGETLVEIGFKQGIQPYSEGVYVKAPVFSFNKLKNVDITLGPEMKSTGEVMGKDLTLEKALYKGLTGSGVEVKDHGTVLMTVSDKDKEEIVDIAHRLNEVGYKILATQGTAQKLEAHNIPVEVVGKIGGEDDLLTRIQNGDVQIVINTMTKGKEV</sequence>
<feature type="domain" description="MGS-like" evidence="4">
    <location>
        <begin position="77"/>
        <end position="162"/>
    </location>
</feature>
<dbReference type="Proteomes" id="UP000291949">
    <property type="component" value="Unassembled WGS sequence"/>
</dbReference>
<dbReference type="PANTHER" id="PTHR11405">
    <property type="entry name" value="CARBAMOYLTRANSFERASE FAMILY MEMBER"/>
    <property type="match status" value="1"/>
</dbReference>
<dbReference type="PROSITE" id="PS51855">
    <property type="entry name" value="MGS"/>
    <property type="match status" value="1"/>
</dbReference>
<keyword evidence="3" id="KW-0067">ATP-binding</keyword>
<keyword evidence="1" id="KW-0436">Ligase</keyword>
<dbReference type="SMART" id="SM00851">
    <property type="entry name" value="MGS"/>
    <property type="match status" value="1"/>
</dbReference>
<evidence type="ECO:0000256" key="3">
    <source>
        <dbReference type="ARBA" id="ARBA00022840"/>
    </source>
</evidence>
<dbReference type="GO" id="GO:0006541">
    <property type="term" value="P:glutamine metabolic process"/>
    <property type="evidence" value="ECO:0007669"/>
    <property type="project" value="TreeGrafter"/>
</dbReference>
<dbReference type="PANTHER" id="PTHR11405:SF53">
    <property type="entry name" value="CARBAMOYL-PHOSPHATE SYNTHASE [AMMONIA], MITOCHONDRIAL"/>
    <property type="match status" value="1"/>
</dbReference>
<dbReference type="AlphaFoldDB" id="A0A7Z7YSH5"/>
<dbReference type="GO" id="GO:0004088">
    <property type="term" value="F:carbamoyl-phosphate synthase (glutamine-hydrolyzing) activity"/>
    <property type="evidence" value="ECO:0007669"/>
    <property type="project" value="TreeGrafter"/>
</dbReference>
<name>A0A7Z7YSH5_STACP</name>
<proteinExistence type="predicted"/>
<accession>A0A7Z7YSH5</accession>